<evidence type="ECO:0000259" key="6">
    <source>
        <dbReference type="Pfam" id="PF04453"/>
    </source>
</evidence>
<dbReference type="GO" id="GO:0043165">
    <property type="term" value="P:Gram-negative-bacterium-type cell outer membrane assembly"/>
    <property type="evidence" value="ECO:0007669"/>
    <property type="project" value="UniProtKB-UniRule"/>
</dbReference>
<accession>A0A2S3R5Q1</accession>
<comment type="caution">
    <text evidence="7">The sequence shown here is derived from an EMBL/GenBank/DDBJ whole genome shotgun (WGS) entry which is preliminary data.</text>
</comment>
<dbReference type="Gene3D" id="2.60.450.10">
    <property type="entry name" value="Lipopolysaccharide (LPS) transport protein A like domain"/>
    <property type="match status" value="1"/>
</dbReference>
<comment type="similarity">
    <text evidence="4">Belongs to the LptD family.</text>
</comment>
<dbReference type="Proteomes" id="UP000237466">
    <property type="component" value="Unassembled WGS sequence"/>
</dbReference>
<dbReference type="AlphaFoldDB" id="A0A2S3R5Q1"/>
<keyword evidence="2 4" id="KW-0472">Membrane</keyword>
<comment type="subunit">
    <text evidence="4">Component of the lipopolysaccharide transport and assembly complex. Interacts with LptE and LptA.</text>
</comment>
<gene>
    <name evidence="4" type="primary">lptD</name>
    <name evidence="7" type="ORF">CRN52_05940</name>
</gene>
<keyword evidence="1 4" id="KW-0732">Signal</keyword>
<feature type="domain" description="Organic solvent tolerance-like N-terminal" evidence="5">
    <location>
        <begin position="56"/>
        <end position="187"/>
    </location>
</feature>
<proteinExistence type="inferred from homology"/>
<evidence type="ECO:0000256" key="1">
    <source>
        <dbReference type="ARBA" id="ARBA00022729"/>
    </source>
</evidence>
<comment type="subcellular location">
    <subcellularLocation>
        <location evidence="4">Cell outer membrane</location>
    </subcellularLocation>
</comment>
<dbReference type="InterPro" id="IPR020889">
    <property type="entry name" value="LipoPS_assembly_LptD"/>
</dbReference>
<evidence type="ECO:0000313" key="8">
    <source>
        <dbReference type="Proteomes" id="UP000237466"/>
    </source>
</evidence>
<dbReference type="EMBL" id="PDGH01000054">
    <property type="protein sequence ID" value="POB49005.1"/>
    <property type="molecule type" value="Genomic_DNA"/>
</dbReference>
<protein>
    <recommendedName>
        <fullName evidence="4">LPS-assembly protein LptD</fullName>
    </recommendedName>
</protein>
<dbReference type="HAMAP" id="MF_01411">
    <property type="entry name" value="LPS_assembly_LptD"/>
    <property type="match status" value="1"/>
</dbReference>
<evidence type="ECO:0000313" key="7">
    <source>
        <dbReference type="EMBL" id="POB49005.1"/>
    </source>
</evidence>
<feature type="domain" description="LptD C-terminal" evidence="6">
    <location>
        <begin position="295"/>
        <end position="677"/>
    </location>
</feature>
<dbReference type="Pfam" id="PF03968">
    <property type="entry name" value="LptD_N"/>
    <property type="match status" value="1"/>
</dbReference>
<evidence type="ECO:0000256" key="2">
    <source>
        <dbReference type="ARBA" id="ARBA00023136"/>
    </source>
</evidence>
<dbReference type="Pfam" id="PF04453">
    <property type="entry name" value="LptD"/>
    <property type="match status" value="1"/>
</dbReference>
<evidence type="ECO:0000259" key="5">
    <source>
        <dbReference type="Pfam" id="PF03968"/>
    </source>
</evidence>
<name>A0A2S3R5Q1_VIBVL</name>
<feature type="chain" id="PRO_5015792220" description="LPS-assembly protein LptD" evidence="4">
    <location>
        <begin position="25"/>
        <end position="772"/>
    </location>
</feature>
<dbReference type="PANTHER" id="PTHR30189:SF1">
    <property type="entry name" value="LPS-ASSEMBLY PROTEIN LPTD"/>
    <property type="match status" value="1"/>
</dbReference>
<dbReference type="InterPro" id="IPR005653">
    <property type="entry name" value="OstA-like_N"/>
</dbReference>
<dbReference type="RefSeq" id="WP_072604210.1">
    <property type="nucleotide sequence ID" value="NZ_CABMOC010000004.1"/>
</dbReference>
<keyword evidence="3 4" id="KW-0998">Cell outer membrane</keyword>
<dbReference type="InterPro" id="IPR007543">
    <property type="entry name" value="LptD_C"/>
</dbReference>
<organism evidence="7 8">
    <name type="scientific">Vibrio vulnificus</name>
    <dbReference type="NCBI Taxonomy" id="672"/>
    <lineage>
        <taxon>Bacteria</taxon>
        <taxon>Pseudomonadati</taxon>
        <taxon>Pseudomonadota</taxon>
        <taxon>Gammaproteobacteria</taxon>
        <taxon>Vibrionales</taxon>
        <taxon>Vibrionaceae</taxon>
        <taxon>Vibrio</taxon>
    </lineage>
</organism>
<sequence precursor="true">MQHFSRTFLAASIATALFAPYAQAEAILNNSVQEMPTTDQCLVDAEKNDANAEIVIQADNLQAINGDKAIYSGDVEVTQGNKKITAESVTLHQQENIVVAEGNVTFNDGEVKASSSKATNHMNEETYTLENTQYQFLCQQGRGQAAYIAKTGQAVYELEDGSITSCPADDNSWRLVASSIDVDQKEETATFYNPRFEVLDVPVFYLPYLTMPIGDSRKTGFLFPSVSYGSSDGLEIEVPFYWNIAPNYDLTLTTNYLQQRGVKQDADFRYLTNGWGGGEFKAEYLPSDKKYNNEERWGYQYRHNGIIDEQWLVSLDYSQVSDIDYFRDLSSDLGNQEDGQLLQQGKVTYRSDDWDVSLQVRDFQVLLENNNQPYRLLPQIKLNYYTPLFGNYINFDMKGELTQFDIQDNSKPTALRAHMEPGFTIPLSNSWATWTTEARLLATYYDQNIENISDAQLKTELDESVTRLLPEYRTHARIYLEREAMLFKGYTQSLEPQIQYLYVPEKDQSNIYNYDTTLLQTDYYGLFRSRKYSGIDKIASANQLSYGASTRFFDNEYKERLNISFGQIYYFDKKAKLTGNQEETSNYSSWAIETDFNYEDYLFYHGGIQYDIDLNAMQLANSTLEYQFSNGFFQGNYRYVTKDYIKDTISFTELDSITRKGISQLGFVGSYSINPNWQVNGQYYYDLTEQIDLEWMASLRYQSDCWYIGFVYTNQLIKWKDGVVGGEDNSPIYETNMSVNFGIRGFSTKTSEYTSGEAYNAITYGRPFYLNN</sequence>
<evidence type="ECO:0000256" key="4">
    <source>
        <dbReference type="HAMAP-Rule" id="MF_01411"/>
    </source>
</evidence>
<dbReference type="PANTHER" id="PTHR30189">
    <property type="entry name" value="LPS-ASSEMBLY PROTEIN"/>
    <property type="match status" value="1"/>
</dbReference>
<dbReference type="GO" id="GO:0015920">
    <property type="term" value="P:lipopolysaccharide transport"/>
    <property type="evidence" value="ECO:0007669"/>
    <property type="project" value="InterPro"/>
</dbReference>
<dbReference type="NCBIfam" id="NF002997">
    <property type="entry name" value="PRK03761.1"/>
    <property type="match status" value="1"/>
</dbReference>
<comment type="function">
    <text evidence="4">Together with LptE, is involved in the assembly of lipopolysaccharide (LPS) at the surface of the outer membrane.</text>
</comment>
<dbReference type="InterPro" id="IPR050218">
    <property type="entry name" value="LptD"/>
</dbReference>
<comment type="caution">
    <text evidence="4">Lacks conserved residue(s) required for the propagation of feature annotation.</text>
</comment>
<dbReference type="GO" id="GO:1990351">
    <property type="term" value="C:transporter complex"/>
    <property type="evidence" value="ECO:0007669"/>
    <property type="project" value="TreeGrafter"/>
</dbReference>
<feature type="signal peptide" evidence="4">
    <location>
        <begin position="1"/>
        <end position="24"/>
    </location>
</feature>
<dbReference type="GO" id="GO:0009279">
    <property type="term" value="C:cell outer membrane"/>
    <property type="evidence" value="ECO:0007669"/>
    <property type="project" value="UniProtKB-SubCell"/>
</dbReference>
<evidence type="ECO:0000256" key="3">
    <source>
        <dbReference type="ARBA" id="ARBA00023237"/>
    </source>
</evidence>
<reference evidence="7 8" key="1">
    <citation type="journal article" date="2018" name="Front. Microbiol.">
        <title>Phylogeny of Vibrio vulnificus from the Analysis of the Core-Genome: Implications for Intra-Species Taxonomy.</title>
        <authorList>
            <person name="Roig F.J."/>
            <person name="Gonzalez-Candelas F."/>
            <person name="Sanjuan E."/>
            <person name="Fouz B."/>
            <person name="Feil E.J."/>
            <person name="Llorens C."/>
            <person name="Baker-Austin C."/>
            <person name="Oliver J.D."/>
            <person name="Danin-Poleg Y."/>
            <person name="Gibas C.J."/>
            <person name="Kashi Y."/>
            <person name="Gulig P.A."/>
            <person name="Morrison S.S."/>
            <person name="Amaro C."/>
        </authorList>
    </citation>
    <scope>NUCLEOTIDE SEQUENCE [LARGE SCALE GENOMIC DNA]</scope>
    <source>
        <strain evidence="7 8">CECT4608</strain>
    </source>
</reference>